<evidence type="ECO:0000256" key="3">
    <source>
        <dbReference type="ARBA" id="ARBA00023157"/>
    </source>
</evidence>
<dbReference type="Gene3D" id="2.10.25.10">
    <property type="entry name" value="Laminin"/>
    <property type="match status" value="3"/>
</dbReference>
<feature type="disulfide bond" evidence="4">
    <location>
        <begin position="172"/>
        <end position="181"/>
    </location>
</feature>
<dbReference type="AlphaFoldDB" id="A0A3Q3FBK4"/>
<evidence type="ECO:0000313" key="6">
    <source>
        <dbReference type="Ensembl" id="ENSLBEP00000016803.1"/>
    </source>
</evidence>
<keyword evidence="1 4" id="KW-0245">EGF-like domain</keyword>
<dbReference type="PANTHER" id="PTHR24049">
    <property type="entry name" value="CRUMBS FAMILY MEMBER"/>
    <property type="match status" value="1"/>
</dbReference>
<feature type="domain" description="EGF-like" evidence="5">
    <location>
        <begin position="183"/>
        <end position="224"/>
    </location>
</feature>
<dbReference type="SMART" id="SM00181">
    <property type="entry name" value="EGF"/>
    <property type="match status" value="3"/>
</dbReference>
<dbReference type="PROSITE" id="PS50026">
    <property type="entry name" value="EGF_3"/>
    <property type="match status" value="2"/>
</dbReference>
<dbReference type="Ensembl" id="ENSLBET00000017750.1">
    <property type="protein sequence ID" value="ENSLBEP00000016803.1"/>
    <property type="gene ID" value="ENSLBEG00000012961.1"/>
</dbReference>
<accession>A0A3Q3FBK4</accession>
<dbReference type="InParanoid" id="A0A3Q3FBK4"/>
<comment type="caution">
    <text evidence="4">Lacks conserved residue(s) required for the propagation of feature annotation.</text>
</comment>
<dbReference type="SUPFAM" id="SSF57196">
    <property type="entry name" value="EGF/Laminin"/>
    <property type="match status" value="2"/>
</dbReference>
<evidence type="ECO:0000256" key="4">
    <source>
        <dbReference type="PROSITE-ProRule" id="PRU00076"/>
    </source>
</evidence>
<evidence type="ECO:0000256" key="2">
    <source>
        <dbReference type="ARBA" id="ARBA00022737"/>
    </source>
</evidence>
<sequence>REASLKWHLQQHTIQMNWTLVGNICGSVSECQGAEESTVHSFNFPQMCPLQLQHGDKLLMSADDTLKTYGVQLLNVSRENFESCSAKGDVKDQLLFPHDLKESEQVGAKWLVPGRHYFIALHGGDVQLCRLGLRLNVSVKTQLCQASPLLRLCSGSGVCQTSLWEGAYHCRCRHHYSGRFCEKSDACLDNPCENKGVCLSNGSTDPTHRTYKCLCPPHFTVNCSEVVGKENCDRICENGKCAEVSTTSFKCVCDSGFSGKR</sequence>
<dbReference type="STRING" id="56723.ENSLBEP00000016803"/>
<dbReference type="FunFam" id="2.10.25.10:FF:000669">
    <property type="entry name" value="Eyes shut homolog"/>
    <property type="match status" value="1"/>
</dbReference>
<feature type="disulfide bond" evidence="4">
    <location>
        <begin position="153"/>
        <end position="170"/>
    </location>
</feature>
<dbReference type="InterPro" id="IPR000742">
    <property type="entry name" value="EGF"/>
</dbReference>
<dbReference type="InterPro" id="IPR051022">
    <property type="entry name" value="Notch_Cell-Fate_Det"/>
</dbReference>
<evidence type="ECO:0000313" key="7">
    <source>
        <dbReference type="Proteomes" id="UP000261660"/>
    </source>
</evidence>
<protein>
    <submittedName>
        <fullName evidence="6">Eyes shut homolog</fullName>
    </submittedName>
</protein>
<reference evidence="6" key="2">
    <citation type="submission" date="2025-09" db="UniProtKB">
        <authorList>
            <consortium name="Ensembl"/>
        </authorList>
    </citation>
    <scope>IDENTIFICATION</scope>
</reference>
<dbReference type="PROSITE" id="PS00022">
    <property type="entry name" value="EGF_1"/>
    <property type="match status" value="1"/>
</dbReference>
<dbReference type="Proteomes" id="UP000261660">
    <property type="component" value="Unplaced"/>
</dbReference>
<evidence type="ECO:0000259" key="5">
    <source>
        <dbReference type="PROSITE" id="PS50026"/>
    </source>
</evidence>
<proteinExistence type="predicted"/>
<keyword evidence="7" id="KW-1185">Reference proteome</keyword>
<name>A0A3Q3FBK4_9LABR</name>
<evidence type="ECO:0000256" key="1">
    <source>
        <dbReference type="ARBA" id="ARBA00022536"/>
    </source>
</evidence>
<feature type="domain" description="EGF-like" evidence="5">
    <location>
        <begin position="140"/>
        <end position="182"/>
    </location>
</feature>
<organism evidence="6 7">
    <name type="scientific">Labrus bergylta</name>
    <name type="common">ballan wrasse</name>
    <dbReference type="NCBI Taxonomy" id="56723"/>
    <lineage>
        <taxon>Eukaryota</taxon>
        <taxon>Metazoa</taxon>
        <taxon>Chordata</taxon>
        <taxon>Craniata</taxon>
        <taxon>Vertebrata</taxon>
        <taxon>Euteleostomi</taxon>
        <taxon>Actinopterygii</taxon>
        <taxon>Neopterygii</taxon>
        <taxon>Teleostei</taxon>
        <taxon>Neoteleostei</taxon>
        <taxon>Acanthomorphata</taxon>
        <taxon>Eupercaria</taxon>
        <taxon>Labriformes</taxon>
        <taxon>Labridae</taxon>
        <taxon>Labrus</taxon>
    </lineage>
</organism>
<dbReference type="GeneTree" id="ENSGT00940000163741"/>
<keyword evidence="2" id="KW-0677">Repeat</keyword>
<keyword evidence="3 4" id="KW-1015">Disulfide bond</keyword>
<reference evidence="6" key="1">
    <citation type="submission" date="2025-08" db="UniProtKB">
        <authorList>
            <consortium name="Ensembl"/>
        </authorList>
    </citation>
    <scope>IDENTIFICATION</scope>
</reference>